<feature type="region of interest" description="Disordered" evidence="3">
    <location>
        <begin position="380"/>
        <end position="399"/>
    </location>
</feature>
<dbReference type="Proteomes" id="UP000094285">
    <property type="component" value="Unassembled WGS sequence"/>
</dbReference>
<dbReference type="PROSITE" id="PS51450">
    <property type="entry name" value="LRR"/>
    <property type="match status" value="2"/>
</dbReference>
<evidence type="ECO:0000256" key="1">
    <source>
        <dbReference type="ARBA" id="ARBA00022614"/>
    </source>
</evidence>
<name>A0A1E4SPP9_9ASCO</name>
<dbReference type="SMART" id="SM00364">
    <property type="entry name" value="LRR_BAC"/>
    <property type="match status" value="5"/>
</dbReference>
<evidence type="ECO:0000313" key="5">
    <source>
        <dbReference type="Proteomes" id="UP000094285"/>
    </source>
</evidence>
<dbReference type="InterPro" id="IPR001611">
    <property type="entry name" value="Leu-rich_rpt"/>
</dbReference>
<dbReference type="InterPro" id="IPR050333">
    <property type="entry name" value="SLRP"/>
</dbReference>
<dbReference type="Pfam" id="PF00560">
    <property type="entry name" value="LRR_1"/>
    <property type="match status" value="1"/>
</dbReference>
<gene>
    <name evidence="4" type="ORF">CANTADRAFT_45303</name>
</gene>
<evidence type="ECO:0000256" key="2">
    <source>
        <dbReference type="ARBA" id="ARBA00022737"/>
    </source>
</evidence>
<protein>
    <submittedName>
        <fullName evidence="4">L domain-like protein</fullName>
    </submittedName>
</protein>
<proteinExistence type="predicted"/>
<dbReference type="Gene3D" id="3.80.10.10">
    <property type="entry name" value="Ribonuclease Inhibitor"/>
    <property type="match status" value="2"/>
</dbReference>
<dbReference type="SUPFAM" id="SSF52058">
    <property type="entry name" value="L domain-like"/>
    <property type="match status" value="1"/>
</dbReference>
<dbReference type="RefSeq" id="XP_020066621.1">
    <property type="nucleotide sequence ID" value="XM_020209197.1"/>
</dbReference>
<dbReference type="GeneID" id="30983333"/>
<dbReference type="EMBL" id="KV453909">
    <property type="protein sequence ID" value="ODV81499.1"/>
    <property type="molecule type" value="Genomic_DNA"/>
</dbReference>
<keyword evidence="5" id="KW-1185">Reference proteome</keyword>
<evidence type="ECO:0000313" key="4">
    <source>
        <dbReference type="EMBL" id="ODV81499.1"/>
    </source>
</evidence>
<sequence>MPKPSDPSDSLPDFQELSKLPDEVLTTIFELLPPEYVQEFLLFLPATRSFVESEYFSEVHFIVSPTRRPYVTSLTQLKLQYCAFKSFFDITQFLDCNEDFIPKKLLLVSGGDFQSLTTLLRFYRKWITRVPILDFTIDTHSLTTDDFSLLLSFPNLKRIHFSGVEMDWTTKFLRKLPEFRSHPGLENVIFLGHGIYSWKDIDFPPNVRHLDLSWTKTDVLSINLSDKISELYLNNAGVSLENLSSIRFPPNLKTLMMTYNKLETFNLDVLPESLETIDLSFNGIQWFEGSKWPAGLKSIFLASNHLGDDEMKQLTLVPWPQNLERLSVEANIFTDLRNLGNLPSLNWLDVGMCEIRGFEGFEFPSSLRYLRMGSCERIAWPTGPPGQSQQPDPTSNYPDRNRMVFPPSLLELDLMSCKIPSLHYFSFPKSLTKLALSGNRITSLALYEDEKHRWSILENLVELDLFKNRITSLDHWRPPASLKSLDLSDNKLTKISGLPLFDVSYNSHTTKLHTINVSENSITDINGIHLPENLARLKLRDNLLETVSISPSIANHQVLRELDLSQNRIRSLQFTGKGTGKIQEVDLSGNLLLKGGEGGALGVREKMGQFYDDFEAGFGVRVSARKFNVNSVHRVVSS</sequence>
<dbReference type="STRING" id="984487.A0A1E4SPP9"/>
<dbReference type="PANTHER" id="PTHR45712">
    <property type="entry name" value="AGAP008170-PA"/>
    <property type="match status" value="1"/>
</dbReference>
<dbReference type="PANTHER" id="PTHR45712:SF22">
    <property type="entry name" value="INSULIN-LIKE GROWTH FACTOR-BINDING PROTEIN COMPLEX ACID LABILE SUBUNIT"/>
    <property type="match status" value="1"/>
</dbReference>
<evidence type="ECO:0000256" key="3">
    <source>
        <dbReference type="SAM" id="MobiDB-lite"/>
    </source>
</evidence>
<accession>A0A1E4SPP9</accession>
<feature type="compositionally biased region" description="Polar residues" evidence="3">
    <location>
        <begin position="385"/>
        <end position="398"/>
    </location>
</feature>
<keyword evidence="1" id="KW-0433">Leucine-rich repeat</keyword>
<dbReference type="SUPFAM" id="SSF52047">
    <property type="entry name" value="RNI-like"/>
    <property type="match status" value="1"/>
</dbReference>
<dbReference type="SMART" id="SM00365">
    <property type="entry name" value="LRR_SD22"/>
    <property type="match status" value="6"/>
</dbReference>
<dbReference type="OrthoDB" id="4073735at2759"/>
<dbReference type="AlphaFoldDB" id="A0A1E4SPP9"/>
<reference evidence="5" key="1">
    <citation type="submission" date="2016-05" db="EMBL/GenBank/DDBJ databases">
        <title>Comparative genomics of biotechnologically important yeasts.</title>
        <authorList>
            <consortium name="DOE Joint Genome Institute"/>
            <person name="Riley R."/>
            <person name="Haridas S."/>
            <person name="Wolfe K.H."/>
            <person name="Lopes M.R."/>
            <person name="Hittinger C.T."/>
            <person name="Goker M."/>
            <person name="Salamov A."/>
            <person name="Wisecaver J."/>
            <person name="Long T.M."/>
            <person name="Aerts A.L."/>
            <person name="Barry K."/>
            <person name="Choi C."/>
            <person name="Clum A."/>
            <person name="Coughlan A.Y."/>
            <person name="Deshpande S."/>
            <person name="Douglass A.P."/>
            <person name="Hanson S.J."/>
            <person name="Klenk H.-P."/>
            <person name="Labutti K."/>
            <person name="Lapidus A."/>
            <person name="Lindquist E."/>
            <person name="Lipzen A."/>
            <person name="Meier-Kolthoff J.P."/>
            <person name="Ohm R.A."/>
            <person name="Otillar R.P."/>
            <person name="Pangilinan J."/>
            <person name="Peng Y."/>
            <person name="Rokas A."/>
            <person name="Rosa C.A."/>
            <person name="Scheuner C."/>
            <person name="Sibirny A.A."/>
            <person name="Slot J.C."/>
            <person name="Stielow J.B."/>
            <person name="Sun H."/>
            <person name="Kurtzman C.P."/>
            <person name="Blackwell M."/>
            <person name="Grigoriev I.V."/>
            <person name="Jeffries T.W."/>
        </authorList>
    </citation>
    <scope>NUCLEOTIDE SEQUENCE [LARGE SCALE GENOMIC DNA]</scope>
    <source>
        <strain evidence="5">NRRL Y-17324</strain>
    </source>
</reference>
<organism evidence="4 5">
    <name type="scientific">Suhomyces tanzawaensis NRRL Y-17324</name>
    <dbReference type="NCBI Taxonomy" id="984487"/>
    <lineage>
        <taxon>Eukaryota</taxon>
        <taxon>Fungi</taxon>
        <taxon>Dikarya</taxon>
        <taxon>Ascomycota</taxon>
        <taxon>Saccharomycotina</taxon>
        <taxon>Pichiomycetes</taxon>
        <taxon>Debaryomycetaceae</taxon>
        <taxon>Suhomyces</taxon>
    </lineage>
</organism>
<dbReference type="InterPro" id="IPR032675">
    <property type="entry name" value="LRR_dom_sf"/>
</dbReference>
<keyword evidence="2" id="KW-0677">Repeat</keyword>